<dbReference type="InterPro" id="IPR015927">
    <property type="entry name" value="Peptidase_S24_S26A/B/C"/>
</dbReference>
<dbReference type="InterPro" id="IPR039418">
    <property type="entry name" value="LexA-like"/>
</dbReference>
<dbReference type="Proteomes" id="UP000251835">
    <property type="component" value="Unassembled WGS sequence"/>
</dbReference>
<dbReference type="AlphaFoldDB" id="A0A7L4USB1"/>
<dbReference type="SUPFAM" id="SSF51306">
    <property type="entry name" value="LexA/Signal peptidase"/>
    <property type="match status" value="1"/>
</dbReference>
<dbReference type="Gene3D" id="2.10.109.10">
    <property type="entry name" value="Umud Fragment, subunit A"/>
    <property type="match status" value="1"/>
</dbReference>
<dbReference type="InterPro" id="IPR019756">
    <property type="entry name" value="Pept_S26A_signal_pept_1_Ser-AS"/>
</dbReference>
<proteinExistence type="predicted"/>
<evidence type="ECO:0000313" key="5">
    <source>
        <dbReference type="Proteomes" id="UP000251835"/>
    </source>
</evidence>
<dbReference type="RefSeq" id="WP_207778396.1">
    <property type="nucleotide sequence ID" value="NZ_QENZ01000003.1"/>
</dbReference>
<gene>
    <name evidence="4" type="ORF">C7377_0613</name>
</gene>
<evidence type="ECO:0000313" key="4">
    <source>
        <dbReference type="EMBL" id="PVX52301.1"/>
    </source>
</evidence>
<dbReference type="PROSITE" id="PS00501">
    <property type="entry name" value="SPASE_I_1"/>
    <property type="match status" value="1"/>
</dbReference>
<sequence length="153" mass="17344">MVKIQKIQLPKFSEELELLDFRVDIANNVLVKYYEEGIQAGFPSPALDYKEKRISLDSKYLSKPNSTFLIRAKGMSMAPTLQPNDLLVVYAHVELTDNKIGILSLNNSEFTVKRFDKTNNKLIADNPEFSNIPLEEDDTLSCLGVVAHLVREL</sequence>
<dbReference type="EMBL" id="QENZ01000003">
    <property type="protein sequence ID" value="PVX52301.1"/>
    <property type="molecule type" value="Genomic_DNA"/>
</dbReference>
<evidence type="ECO:0000259" key="3">
    <source>
        <dbReference type="Pfam" id="PF00717"/>
    </source>
</evidence>
<dbReference type="Pfam" id="PF00717">
    <property type="entry name" value="Peptidase_S24"/>
    <property type="match status" value="1"/>
</dbReference>
<dbReference type="GO" id="GO:0006508">
    <property type="term" value="P:proteolysis"/>
    <property type="evidence" value="ECO:0007669"/>
    <property type="project" value="UniProtKB-KW"/>
</dbReference>
<dbReference type="InterPro" id="IPR036286">
    <property type="entry name" value="LexA/Signal_pep-like_sf"/>
</dbReference>
<keyword evidence="2" id="KW-0378">Hydrolase</keyword>
<keyword evidence="5" id="KW-1185">Reference proteome</keyword>
<evidence type="ECO:0000256" key="2">
    <source>
        <dbReference type="ARBA" id="ARBA00022801"/>
    </source>
</evidence>
<reference evidence="4 5" key="1">
    <citation type="submission" date="2018-05" db="EMBL/GenBank/DDBJ databases">
        <title>Genomic Encyclopedia of Type Strains, Phase IV (KMG-IV): sequencing the most valuable type-strain genomes for metagenomic binning, comparative biology and taxonomic classification.</title>
        <authorList>
            <person name="Goeker M."/>
        </authorList>
    </citation>
    <scope>NUCLEOTIDE SEQUENCE [LARGE SCALE GENOMIC DNA]</scope>
    <source>
        <strain evidence="4 5">DSM 28579</strain>
    </source>
</reference>
<accession>A0A7L4USB1</accession>
<feature type="domain" description="Peptidase S24/S26A/S26B/S26C" evidence="3">
    <location>
        <begin position="37"/>
        <end position="146"/>
    </location>
</feature>
<protein>
    <submittedName>
        <fullName evidence="4">SOS response UmuD protein</fullName>
    </submittedName>
</protein>
<comment type="caution">
    <text evidence="4">The sequence shown here is derived from an EMBL/GenBank/DDBJ whole genome shotgun (WGS) entry which is preliminary data.</text>
</comment>
<dbReference type="GO" id="GO:0016020">
    <property type="term" value="C:membrane"/>
    <property type="evidence" value="ECO:0007669"/>
    <property type="project" value="InterPro"/>
</dbReference>
<name>A0A7L4USB1_BALHA</name>
<dbReference type="GO" id="GO:0004252">
    <property type="term" value="F:serine-type endopeptidase activity"/>
    <property type="evidence" value="ECO:0007669"/>
    <property type="project" value="InterPro"/>
</dbReference>
<dbReference type="CDD" id="cd06529">
    <property type="entry name" value="S24_LexA-like"/>
    <property type="match status" value="1"/>
</dbReference>
<keyword evidence="1" id="KW-0645">Protease</keyword>
<organism evidence="4 5">
    <name type="scientific">Balneicella halophila</name>
    <dbReference type="NCBI Taxonomy" id="1537566"/>
    <lineage>
        <taxon>Bacteria</taxon>
        <taxon>Pseudomonadati</taxon>
        <taxon>Bacteroidota</taxon>
        <taxon>Bacteroidia</taxon>
        <taxon>Bacteroidales</taxon>
        <taxon>Balneicellaceae</taxon>
        <taxon>Balneicella</taxon>
    </lineage>
</organism>
<evidence type="ECO:0000256" key="1">
    <source>
        <dbReference type="ARBA" id="ARBA00022670"/>
    </source>
</evidence>